<evidence type="ECO:0000313" key="1">
    <source>
        <dbReference type="EMBL" id="GAG88237.1"/>
    </source>
</evidence>
<dbReference type="AlphaFoldDB" id="X1C4F5"/>
<organism evidence="1">
    <name type="scientific">marine sediment metagenome</name>
    <dbReference type="NCBI Taxonomy" id="412755"/>
    <lineage>
        <taxon>unclassified sequences</taxon>
        <taxon>metagenomes</taxon>
        <taxon>ecological metagenomes</taxon>
    </lineage>
</organism>
<comment type="caution">
    <text evidence="1">The sequence shown here is derived from an EMBL/GenBank/DDBJ whole genome shotgun (WGS) entry which is preliminary data.</text>
</comment>
<gene>
    <name evidence="1" type="ORF">S01H4_32457</name>
</gene>
<protein>
    <submittedName>
        <fullName evidence="1">Uncharacterized protein</fullName>
    </submittedName>
</protein>
<reference evidence="1" key="1">
    <citation type="journal article" date="2014" name="Front. Microbiol.">
        <title>High frequency of phylogenetically diverse reductive dehalogenase-homologous genes in deep subseafloor sedimentary metagenomes.</title>
        <authorList>
            <person name="Kawai M."/>
            <person name="Futagami T."/>
            <person name="Toyoda A."/>
            <person name="Takaki Y."/>
            <person name="Nishi S."/>
            <person name="Hori S."/>
            <person name="Arai W."/>
            <person name="Tsubouchi T."/>
            <person name="Morono Y."/>
            <person name="Uchiyama I."/>
            <person name="Ito T."/>
            <person name="Fujiyama A."/>
            <person name="Inagaki F."/>
            <person name="Takami H."/>
        </authorList>
    </citation>
    <scope>NUCLEOTIDE SEQUENCE</scope>
    <source>
        <strain evidence="1">Expedition CK06-06</strain>
    </source>
</reference>
<proteinExistence type="predicted"/>
<accession>X1C4F5</accession>
<dbReference type="EMBL" id="BART01016966">
    <property type="protein sequence ID" value="GAG88237.1"/>
    <property type="molecule type" value="Genomic_DNA"/>
</dbReference>
<sequence>PGLLRVIIHTPEGRHSSLVIIDYAGAKIYRFDPCGRSSPYFEQVNTIIERYLDLYIDFDMYVIDNPVYDMKNPACVAKGIPTGFCMAYVIKYVYDYLNARSYDPTEILRFSKAVEYNYGPLPDEGKDVEYGLFGNTNPSQGRNVVVGILGGALLGGLLTGSPAGAVVGGAGGGLIGGII</sequence>
<name>X1C4F5_9ZZZZ</name>
<feature type="non-terminal residue" evidence="1">
    <location>
        <position position="1"/>
    </location>
</feature>